<reference evidence="9" key="1">
    <citation type="submission" date="2021-01" db="EMBL/GenBank/DDBJ databases">
        <title>Modified the classification status of verrucomicrobia.</title>
        <authorList>
            <person name="Feng X."/>
        </authorList>
    </citation>
    <scope>NUCLEOTIDE SEQUENCE</scope>
    <source>
        <strain evidence="9">KCTC 22041</strain>
    </source>
</reference>
<feature type="transmembrane region" description="Helical" evidence="8">
    <location>
        <begin position="37"/>
        <end position="55"/>
    </location>
</feature>
<dbReference type="InterPro" id="IPR022357">
    <property type="entry name" value="MIP_CS"/>
</dbReference>
<evidence type="ECO:0000256" key="7">
    <source>
        <dbReference type="RuleBase" id="RU000477"/>
    </source>
</evidence>
<sequence length="258" mass="26314">MNVYLAEFVGTAILILLGNGVVANVNLKKSYGQNGGWMVIATAWGLAVAIAAYSVGRISGAHLNPAVTVALAILGDFPWAKVPGYIAAQVAGGAFGATLVWLTYLAHWGETENQGAKLACFSTSPAVPKKIPAFITEVIGTFMLVFGILAIGKIGAGVPAAEFAPIGKAVPTSLVGVVATWWSPMLVGLLVVSIGLSLGGPTGYAINPARDLGPRIAHQILPIAGKGQSNWGYALIPVVAPLVGGALGAVLFSALFKS</sequence>
<evidence type="ECO:0000256" key="1">
    <source>
        <dbReference type="ARBA" id="ARBA00004141"/>
    </source>
</evidence>
<dbReference type="RefSeq" id="WP_200268011.1">
    <property type="nucleotide sequence ID" value="NZ_JAENIJ010000005.1"/>
</dbReference>
<dbReference type="GO" id="GO:0015254">
    <property type="term" value="F:glycerol channel activity"/>
    <property type="evidence" value="ECO:0007669"/>
    <property type="project" value="TreeGrafter"/>
</dbReference>
<proteinExistence type="inferred from homology"/>
<accession>A0A934VTM4</accession>
<name>A0A934VTM4_9BACT</name>
<keyword evidence="10" id="KW-1185">Reference proteome</keyword>
<feature type="transmembrane region" description="Helical" evidence="8">
    <location>
        <begin position="173"/>
        <end position="198"/>
    </location>
</feature>
<dbReference type="PROSITE" id="PS00221">
    <property type="entry name" value="MIP"/>
    <property type="match status" value="1"/>
</dbReference>
<feature type="transmembrane region" description="Helical" evidence="8">
    <location>
        <begin position="131"/>
        <end position="152"/>
    </location>
</feature>
<evidence type="ECO:0000256" key="8">
    <source>
        <dbReference type="SAM" id="Phobius"/>
    </source>
</evidence>
<feature type="transmembrane region" description="Helical" evidence="8">
    <location>
        <begin position="231"/>
        <end position="256"/>
    </location>
</feature>
<dbReference type="InterPro" id="IPR000425">
    <property type="entry name" value="MIP"/>
</dbReference>
<keyword evidence="4 7" id="KW-0812">Transmembrane</keyword>
<comment type="caution">
    <text evidence="9">The sequence shown here is derived from an EMBL/GenBank/DDBJ whole genome shotgun (WGS) entry which is preliminary data.</text>
</comment>
<dbReference type="InterPro" id="IPR023271">
    <property type="entry name" value="Aquaporin-like"/>
</dbReference>
<organism evidence="9 10">
    <name type="scientific">Luteolibacter pohnpeiensis</name>
    <dbReference type="NCBI Taxonomy" id="454153"/>
    <lineage>
        <taxon>Bacteria</taxon>
        <taxon>Pseudomonadati</taxon>
        <taxon>Verrucomicrobiota</taxon>
        <taxon>Verrucomicrobiia</taxon>
        <taxon>Verrucomicrobiales</taxon>
        <taxon>Verrucomicrobiaceae</taxon>
        <taxon>Luteolibacter</taxon>
    </lineage>
</organism>
<feature type="transmembrane region" description="Helical" evidence="8">
    <location>
        <begin position="6"/>
        <end position="25"/>
    </location>
</feature>
<dbReference type="EMBL" id="JAENIJ010000005">
    <property type="protein sequence ID" value="MBK1881632.1"/>
    <property type="molecule type" value="Genomic_DNA"/>
</dbReference>
<dbReference type="SUPFAM" id="SSF81338">
    <property type="entry name" value="Aquaporin-like"/>
    <property type="match status" value="1"/>
</dbReference>
<keyword evidence="3 7" id="KW-0813">Transport</keyword>
<dbReference type="Proteomes" id="UP000603141">
    <property type="component" value="Unassembled WGS sequence"/>
</dbReference>
<evidence type="ECO:0000256" key="2">
    <source>
        <dbReference type="ARBA" id="ARBA00006175"/>
    </source>
</evidence>
<evidence type="ECO:0000313" key="9">
    <source>
        <dbReference type="EMBL" id="MBK1881632.1"/>
    </source>
</evidence>
<evidence type="ECO:0000256" key="3">
    <source>
        <dbReference type="ARBA" id="ARBA00022448"/>
    </source>
</evidence>
<dbReference type="PANTHER" id="PTHR43829">
    <property type="entry name" value="AQUAPORIN OR AQUAGLYCEROPORIN RELATED"/>
    <property type="match status" value="1"/>
</dbReference>
<dbReference type="Gene3D" id="1.20.1080.10">
    <property type="entry name" value="Glycerol uptake facilitator protein"/>
    <property type="match status" value="1"/>
</dbReference>
<evidence type="ECO:0000313" key="10">
    <source>
        <dbReference type="Proteomes" id="UP000603141"/>
    </source>
</evidence>
<dbReference type="Pfam" id="PF00230">
    <property type="entry name" value="MIP"/>
    <property type="match status" value="2"/>
</dbReference>
<feature type="transmembrane region" description="Helical" evidence="8">
    <location>
        <begin position="86"/>
        <end position="106"/>
    </location>
</feature>
<keyword evidence="6 8" id="KW-0472">Membrane</keyword>
<comment type="similarity">
    <text evidence="2 7">Belongs to the MIP/aquaporin (TC 1.A.8) family.</text>
</comment>
<dbReference type="PANTHER" id="PTHR43829:SF9">
    <property type="entry name" value="AQUAPORIN-9"/>
    <property type="match status" value="1"/>
</dbReference>
<dbReference type="InterPro" id="IPR050363">
    <property type="entry name" value="MIP/Aquaporin"/>
</dbReference>
<keyword evidence="5 8" id="KW-1133">Transmembrane helix</keyword>
<evidence type="ECO:0000256" key="4">
    <source>
        <dbReference type="ARBA" id="ARBA00022692"/>
    </source>
</evidence>
<gene>
    <name evidence="9" type="ORF">JIN85_04360</name>
</gene>
<protein>
    <submittedName>
        <fullName evidence="9">Aquaporin family protein</fullName>
    </submittedName>
</protein>
<dbReference type="AlphaFoldDB" id="A0A934VTM4"/>
<evidence type="ECO:0000256" key="6">
    <source>
        <dbReference type="ARBA" id="ARBA00023136"/>
    </source>
</evidence>
<dbReference type="GO" id="GO:0005886">
    <property type="term" value="C:plasma membrane"/>
    <property type="evidence" value="ECO:0007669"/>
    <property type="project" value="TreeGrafter"/>
</dbReference>
<evidence type="ECO:0000256" key="5">
    <source>
        <dbReference type="ARBA" id="ARBA00022989"/>
    </source>
</evidence>
<comment type="subcellular location">
    <subcellularLocation>
        <location evidence="1">Membrane</location>
        <topology evidence="1">Multi-pass membrane protein</topology>
    </subcellularLocation>
</comment>
<dbReference type="PRINTS" id="PR00783">
    <property type="entry name" value="MINTRINSICP"/>
</dbReference>